<feature type="domain" description="HAMP" evidence="6">
    <location>
        <begin position="231"/>
        <end position="265"/>
    </location>
</feature>
<dbReference type="PANTHER" id="PTHR32089">
    <property type="entry name" value="METHYL-ACCEPTING CHEMOTAXIS PROTEIN MCPB"/>
    <property type="match status" value="1"/>
</dbReference>
<feature type="transmembrane region" description="Helical" evidence="4">
    <location>
        <begin position="186"/>
        <end position="210"/>
    </location>
</feature>
<dbReference type="CDD" id="cd06225">
    <property type="entry name" value="HAMP"/>
    <property type="match status" value="1"/>
</dbReference>
<dbReference type="SMART" id="SM00304">
    <property type="entry name" value="HAMP"/>
    <property type="match status" value="1"/>
</dbReference>
<keyword evidence="8" id="KW-1185">Reference proteome</keyword>
<dbReference type="PROSITE" id="PS50111">
    <property type="entry name" value="CHEMOTAXIS_TRANSDUC_2"/>
    <property type="match status" value="1"/>
</dbReference>
<dbReference type="SUPFAM" id="SSF58104">
    <property type="entry name" value="Methyl-accepting chemotaxis protein (MCP) signaling domain"/>
    <property type="match status" value="1"/>
</dbReference>
<dbReference type="InterPro" id="IPR003660">
    <property type="entry name" value="HAMP_dom"/>
</dbReference>
<keyword evidence="1 3" id="KW-0807">Transducer</keyword>
<dbReference type="KEGG" id="ahb:bsdtb5_38880"/>
<dbReference type="Proteomes" id="UP000595897">
    <property type="component" value="Chromosome"/>
</dbReference>
<dbReference type="PROSITE" id="PS51257">
    <property type="entry name" value="PROKAR_LIPOPROTEIN"/>
    <property type="match status" value="1"/>
</dbReference>
<dbReference type="RefSeq" id="WP_271713633.1">
    <property type="nucleotide sequence ID" value="NZ_AP024169.1"/>
</dbReference>
<proteinExistence type="inferred from homology"/>
<reference evidence="7 8" key="1">
    <citation type="submission" date="2020-11" db="EMBL/GenBank/DDBJ databases">
        <title>Draft genome sequencing of a Lachnospiraceae strain isolated from anoxic soil subjected to BSD treatment.</title>
        <authorList>
            <person name="Uek A."/>
            <person name="Tonouchi A."/>
        </authorList>
    </citation>
    <scope>NUCLEOTIDE SEQUENCE [LARGE SCALE GENOMIC DNA]</scope>
    <source>
        <strain evidence="7 8">TB5</strain>
    </source>
</reference>
<name>A0A7R7EPG5_9FIRM</name>
<dbReference type="InterPro" id="IPR004089">
    <property type="entry name" value="MCPsignal_dom"/>
</dbReference>
<dbReference type="PROSITE" id="PS50885">
    <property type="entry name" value="HAMP"/>
    <property type="match status" value="1"/>
</dbReference>
<dbReference type="EMBL" id="AP024169">
    <property type="protein sequence ID" value="BCN32593.1"/>
    <property type="molecule type" value="Genomic_DNA"/>
</dbReference>
<dbReference type="Pfam" id="PF00015">
    <property type="entry name" value="MCPsignal"/>
    <property type="match status" value="1"/>
</dbReference>
<dbReference type="SMART" id="SM00283">
    <property type="entry name" value="MA"/>
    <property type="match status" value="1"/>
</dbReference>
<feature type="domain" description="Methyl-accepting transducer" evidence="5">
    <location>
        <begin position="263"/>
        <end position="546"/>
    </location>
</feature>
<feature type="transmembrane region" description="Helical" evidence="4">
    <location>
        <begin position="7"/>
        <end position="27"/>
    </location>
</feature>
<accession>A0A7R7EPG5</accession>
<sequence length="572" mass="63340">MRKRLSIKILASFIVVFISCVSGMFLINHFMNSMGKVSTTISNTYFSNVKENDNISVNVGYLRAYLSEYLLASDIDKPVTLSNITTCQGNTLTSLVNLKKNETDSRAQEAVKNLETAYTQYTDSYNAVIDDITNNKAAGYDTLVTNWRTADNNLKVRIKTVDIMNTVLMLRAQKQLDQKTSSGQTVFVIDTIFTMLCIISGVLITLLLVIRPTKKSTGELSIIIQNVENQNGDLSARVTQRTQDEIGSLVSGINKFISVLQGIIGQIQNASDGIRRSIEAVYQEIVTANHNIVDVSATMEELTSSMTEIDSAALVLDEKSSVVSKQMNSIEEKTLQGTTFAEEIKQRSGEFKQEGIESKNNVDIMVKEIGVRLRESLEKGKNASKINELTDNILGISSQTNLLALNASIEAARAGEAGKGFAVVADEIRALAELSRQTANDIQNISHEVQNSVTDMTDNSNEMIRFVRDIVLRDYEKLVNTGEQYNKDAESFEQFMKEILNDTTTLKEIVHDMSSLTNNISRNITESSNGIAMVTENVSDLSEGISQIQDQISQTESVAKKLDNEVNRFSKI</sequence>
<comment type="similarity">
    <text evidence="2">Belongs to the methyl-accepting chemotaxis (MCP) protein family.</text>
</comment>
<dbReference type="PANTHER" id="PTHR32089:SF112">
    <property type="entry name" value="LYSOZYME-LIKE PROTEIN-RELATED"/>
    <property type="match status" value="1"/>
</dbReference>
<dbReference type="Pfam" id="PF00672">
    <property type="entry name" value="HAMP"/>
    <property type="match status" value="1"/>
</dbReference>
<evidence type="ECO:0000259" key="5">
    <source>
        <dbReference type="PROSITE" id="PS50111"/>
    </source>
</evidence>
<keyword evidence="4" id="KW-0812">Transmembrane</keyword>
<evidence type="ECO:0000256" key="1">
    <source>
        <dbReference type="ARBA" id="ARBA00023224"/>
    </source>
</evidence>
<evidence type="ECO:0000259" key="6">
    <source>
        <dbReference type="PROSITE" id="PS50885"/>
    </source>
</evidence>
<dbReference type="GO" id="GO:0007165">
    <property type="term" value="P:signal transduction"/>
    <property type="evidence" value="ECO:0007669"/>
    <property type="project" value="UniProtKB-KW"/>
</dbReference>
<organism evidence="7 8">
    <name type="scientific">Anaeromicropila herbilytica</name>
    <dbReference type="NCBI Taxonomy" id="2785025"/>
    <lineage>
        <taxon>Bacteria</taxon>
        <taxon>Bacillati</taxon>
        <taxon>Bacillota</taxon>
        <taxon>Clostridia</taxon>
        <taxon>Lachnospirales</taxon>
        <taxon>Lachnospiraceae</taxon>
        <taxon>Anaeromicropila</taxon>
    </lineage>
</organism>
<keyword evidence="4" id="KW-0472">Membrane</keyword>
<gene>
    <name evidence="7" type="ORF">bsdtb5_38880</name>
</gene>
<keyword evidence="4" id="KW-1133">Transmembrane helix</keyword>
<protein>
    <submittedName>
        <fullName evidence="7">Methyl-accepting chemotaxis protein</fullName>
    </submittedName>
</protein>
<dbReference type="Gene3D" id="1.10.287.950">
    <property type="entry name" value="Methyl-accepting chemotaxis protein"/>
    <property type="match status" value="1"/>
</dbReference>
<evidence type="ECO:0000313" key="7">
    <source>
        <dbReference type="EMBL" id="BCN32593.1"/>
    </source>
</evidence>
<dbReference type="AlphaFoldDB" id="A0A7R7EPG5"/>
<evidence type="ECO:0000313" key="8">
    <source>
        <dbReference type="Proteomes" id="UP000595897"/>
    </source>
</evidence>
<evidence type="ECO:0000256" key="2">
    <source>
        <dbReference type="ARBA" id="ARBA00029447"/>
    </source>
</evidence>
<evidence type="ECO:0000256" key="4">
    <source>
        <dbReference type="SAM" id="Phobius"/>
    </source>
</evidence>
<evidence type="ECO:0000256" key="3">
    <source>
        <dbReference type="PROSITE-ProRule" id="PRU00284"/>
    </source>
</evidence>
<dbReference type="GO" id="GO:0016020">
    <property type="term" value="C:membrane"/>
    <property type="evidence" value="ECO:0007669"/>
    <property type="project" value="InterPro"/>
</dbReference>